<name>A0A8X6JQS3_9ARAC</name>
<dbReference type="EMBL" id="BMAV01026722">
    <property type="protein sequence ID" value="GFS52771.1"/>
    <property type="molecule type" value="Genomic_DNA"/>
</dbReference>
<proteinExistence type="predicted"/>
<evidence type="ECO:0000313" key="3">
    <source>
        <dbReference type="Proteomes" id="UP000886998"/>
    </source>
</evidence>
<dbReference type="Proteomes" id="UP000886998">
    <property type="component" value="Unassembled WGS sequence"/>
</dbReference>
<feature type="compositionally biased region" description="Polar residues" evidence="1">
    <location>
        <begin position="1"/>
        <end position="10"/>
    </location>
</feature>
<sequence length="86" mass="9624">MIIAPTTQNKFIVPHRPPSPPKGRYHPVENQCSTPFCNVRLHSKCPRSDLCRAGSKHHSGVKNTTSKGRCSHYEIIHGKVVNLNIL</sequence>
<protein>
    <submittedName>
        <fullName evidence="2">Uncharacterized protein</fullName>
    </submittedName>
</protein>
<reference evidence="2" key="1">
    <citation type="submission" date="2020-08" db="EMBL/GenBank/DDBJ databases">
        <title>Multicomponent nature underlies the extraordinary mechanical properties of spider dragline silk.</title>
        <authorList>
            <person name="Kono N."/>
            <person name="Nakamura H."/>
            <person name="Mori M."/>
            <person name="Yoshida Y."/>
            <person name="Ohtoshi R."/>
            <person name="Malay A.D."/>
            <person name="Moran D.A.P."/>
            <person name="Tomita M."/>
            <person name="Numata K."/>
            <person name="Arakawa K."/>
        </authorList>
    </citation>
    <scope>NUCLEOTIDE SEQUENCE</scope>
</reference>
<accession>A0A8X6JQS3</accession>
<keyword evidence="3" id="KW-1185">Reference proteome</keyword>
<evidence type="ECO:0000256" key="1">
    <source>
        <dbReference type="SAM" id="MobiDB-lite"/>
    </source>
</evidence>
<dbReference type="AlphaFoldDB" id="A0A8X6JQS3"/>
<evidence type="ECO:0000313" key="2">
    <source>
        <dbReference type="EMBL" id="GFS52771.1"/>
    </source>
</evidence>
<feature type="region of interest" description="Disordered" evidence="1">
    <location>
        <begin position="1"/>
        <end position="25"/>
    </location>
</feature>
<gene>
    <name evidence="2" type="ORF">TNIN_420001</name>
</gene>
<comment type="caution">
    <text evidence="2">The sequence shown here is derived from an EMBL/GenBank/DDBJ whole genome shotgun (WGS) entry which is preliminary data.</text>
</comment>
<organism evidence="2 3">
    <name type="scientific">Trichonephila inaurata madagascariensis</name>
    <dbReference type="NCBI Taxonomy" id="2747483"/>
    <lineage>
        <taxon>Eukaryota</taxon>
        <taxon>Metazoa</taxon>
        <taxon>Ecdysozoa</taxon>
        <taxon>Arthropoda</taxon>
        <taxon>Chelicerata</taxon>
        <taxon>Arachnida</taxon>
        <taxon>Araneae</taxon>
        <taxon>Araneomorphae</taxon>
        <taxon>Entelegynae</taxon>
        <taxon>Araneoidea</taxon>
        <taxon>Nephilidae</taxon>
        <taxon>Trichonephila</taxon>
        <taxon>Trichonephila inaurata</taxon>
    </lineage>
</organism>